<evidence type="ECO:0000256" key="10">
    <source>
        <dbReference type="ARBA" id="ARBA00022884"/>
    </source>
</evidence>
<dbReference type="InterPro" id="IPR004573">
    <property type="entry name" value="rRNA_ssu_MeTfrase_B"/>
</dbReference>
<keyword evidence="10 14" id="KW-0694">RNA-binding</keyword>
<dbReference type="EMBL" id="CAKE01000011">
    <property type="protein sequence ID" value="CCI81933.1"/>
    <property type="molecule type" value="Genomic_DNA"/>
</dbReference>
<dbReference type="InterPro" id="IPR023267">
    <property type="entry name" value="RCMT"/>
</dbReference>
<sequence>MMTSARSVALQTLIKVLNNNSYSNIVLNNALEKSNLSHTDKALATKIVYGTIQYKIYLEYQLKPLIKTRLKDKFIKPLLLMSAYQYFFLEKVPTNAIFDEANKLAKSFGKKNSGSYRLVNGILRSLDRRGEILPQKQDEIKYLSVKYSYPEWLVKYLIEQFGSKTGPEILESGNKAIPVSIRITANGQLQEVEQALTKEKFEYRLTPLTDHNLFVHPGQVVKTDLFKEGKITIQDSAASLAVDAFDFNGDEKVLDACAAPGGKTVQIAEHLITGTVTALDIHENKLSLIKNAAKRLKVSEKVKTKACDARLAKDYFSQKQFDKILVDAPCSGLGLIRRKPEIRYEKSLADIEHLSKIQLDILNSVAPLLVENGELVYSTCTITKQEDEDVVENFLQMHPDFELTTIQVGNLDKQKMVKILPNQYDSDGFFIAKFIKRG</sequence>
<reference evidence="16 17" key="1">
    <citation type="submission" date="2012-06" db="EMBL/GenBank/DDBJ databases">
        <title>Draft Genome Sequence of Lactobacillus hominis Strain CRBIP 24.179T, isolated from human intestine.</title>
        <authorList>
            <person name="Cousin S."/>
            <person name="Ma L."/>
            <person name="Bizet C."/>
            <person name="Loux V."/>
            <person name="Bouchier C."/>
            <person name="Clermont D."/>
            <person name="Creno S."/>
        </authorList>
    </citation>
    <scope>NUCLEOTIDE SEQUENCE [LARGE SCALE GENOMIC DNA]</scope>
    <source>
        <strain evidence="17">CRBIP 24.179T</strain>
    </source>
</reference>
<dbReference type="EC" id="2.1.1.176" evidence="4"/>
<dbReference type="Gene3D" id="3.30.70.1170">
    <property type="entry name" value="Sun protein, domain 3"/>
    <property type="match status" value="1"/>
</dbReference>
<keyword evidence="7 14" id="KW-0489">Methyltransferase</keyword>
<dbReference type="GO" id="GO:0008649">
    <property type="term" value="F:rRNA methyltransferase activity"/>
    <property type="evidence" value="ECO:0007669"/>
    <property type="project" value="InterPro"/>
</dbReference>
<evidence type="ECO:0000256" key="14">
    <source>
        <dbReference type="PROSITE-ProRule" id="PRU01023"/>
    </source>
</evidence>
<evidence type="ECO:0000256" key="3">
    <source>
        <dbReference type="ARBA" id="ARBA00007494"/>
    </source>
</evidence>
<dbReference type="PANTHER" id="PTHR22807:SF53">
    <property type="entry name" value="RIBOSOMAL RNA SMALL SUBUNIT METHYLTRANSFERASE B-RELATED"/>
    <property type="match status" value="1"/>
</dbReference>
<feature type="binding site" evidence="14">
    <location>
        <position position="308"/>
    </location>
    <ligand>
        <name>S-adenosyl-L-methionine</name>
        <dbReference type="ChEBI" id="CHEBI:59789"/>
    </ligand>
</feature>
<keyword evidence="17" id="KW-1185">Reference proteome</keyword>
<evidence type="ECO:0000256" key="5">
    <source>
        <dbReference type="ARBA" id="ARBA00022490"/>
    </source>
</evidence>
<dbReference type="eggNOG" id="COG0144">
    <property type="taxonomic scope" value="Bacteria"/>
</dbReference>
<evidence type="ECO:0000256" key="4">
    <source>
        <dbReference type="ARBA" id="ARBA00012140"/>
    </source>
</evidence>
<evidence type="ECO:0000313" key="17">
    <source>
        <dbReference type="Proteomes" id="UP000009320"/>
    </source>
</evidence>
<comment type="subcellular location">
    <subcellularLocation>
        <location evidence="2">Cytoplasm</location>
    </subcellularLocation>
</comment>
<comment type="function">
    <text evidence="1">Specifically methylates the cytosine at position 967 (m5C967) of 16S rRNA.</text>
</comment>
<dbReference type="FunFam" id="3.40.50.150:FF:000022">
    <property type="entry name" value="Ribosomal RNA small subunit methyltransferase B"/>
    <property type="match status" value="1"/>
</dbReference>
<dbReference type="GO" id="GO:0006355">
    <property type="term" value="P:regulation of DNA-templated transcription"/>
    <property type="evidence" value="ECO:0007669"/>
    <property type="project" value="InterPro"/>
</dbReference>
<protein>
    <recommendedName>
        <fullName evidence="4">16S rRNA (cytosine(967)-C(5))-methyltransferase</fullName>
        <ecNumber evidence="4">2.1.1.176</ecNumber>
    </recommendedName>
    <alternativeName>
        <fullName evidence="11">16S rRNA m5C967 methyltransferase</fullName>
    </alternativeName>
    <alternativeName>
        <fullName evidence="12">rRNA (cytosine-C(5)-)-methyltransferase RsmB</fullName>
    </alternativeName>
</protein>
<feature type="binding site" evidence="14">
    <location>
        <position position="280"/>
    </location>
    <ligand>
        <name>S-adenosyl-L-methionine</name>
        <dbReference type="ChEBI" id="CHEBI:59789"/>
    </ligand>
</feature>
<comment type="caution">
    <text evidence="16">The sequence shown here is derived from an EMBL/GenBank/DDBJ whole genome shotgun (WGS) entry which is preliminary data.</text>
</comment>
<evidence type="ECO:0000256" key="11">
    <source>
        <dbReference type="ARBA" id="ARBA00030399"/>
    </source>
</evidence>
<evidence type="ECO:0000256" key="7">
    <source>
        <dbReference type="ARBA" id="ARBA00022603"/>
    </source>
</evidence>
<dbReference type="InterPro" id="IPR029063">
    <property type="entry name" value="SAM-dependent_MTases_sf"/>
</dbReference>
<dbReference type="GO" id="GO:0005737">
    <property type="term" value="C:cytoplasm"/>
    <property type="evidence" value="ECO:0007669"/>
    <property type="project" value="UniProtKB-SubCell"/>
</dbReference>
<evidence type="ECO:0000313" key="16">
    <source>
        <dbReference type="EMBL" id="CCI81933.1"/>
    </source>
</evidence>
<keyword evidence="9 14" id="KW-0949">S-adenosyl-L-methionine</keyword>
<dbReference type="InterPro" id="IPR018314">
    <property type="entry name" value="RsmB/NOL1/NOP2-like_CS"/>
</dbReference>
<dbReference type="InterPro" id="IPR001678">
    <property type="entry name" value="MeTrfase_RsmB-F_NOP2_dom"/>
</dbReference>
<feature type="binding site" evidence="14">
    <location>
        <position position="327"/>
    </location>
    <ligand>
        <name>S-adenosyl-L-methionine</name>
        <dbReference type="ChEBI" id="CHEBI:59789"/>
    </ligand>
</feature>
<dbReference type="InterPro" id="IPR035926">
    <property type="entry name" value="NusB-like_sf"/>
</dbReference>
<dbReference type="InterPro" id="IPR049560">
    <property type="entry name" value="MeTrfase_RsmB-F_NOP2_cat"/>
</dbReference>
<dbReference type="eggNOG" id="COG0781">
    <property type="taxonomic scope" value="Bacteria"/>
</dbReference>
<dbReference type="GO" id="GO:0003723">
    <property type="term" value="F:RNA binding"/>
    <property type="evidence" value="ECO:0007669"/>
    <property type="project" value="UniProtKB-UniRule"/>
</dbReference>
<gene>
    <name evidence="16" type="ORF">BN55_01100</name>
</gene>
<evidence type="ECO:0000256" key="2">
    <source>
        <dbReference type="ARBA" id="ARBA00004496"/>
    </source>
</evidence>
<evidence type="ECO:0000256" key="9">
    <source>
        <dbReference type="ARBA" id="ARBA00022691"/>
    </source>
</evidence>
<keyword evidence="6" id="KW-0698">rRNA processing</keyword>
<name>I7IVS1_9LACO</name>
<evidence type="ECO:0000259" key="15">
    <source>
        <dbReference type="PROSITE" id="PS51686"/>
    </source>
</evidence>
<dbReference type="Gene3D" id="3.40.50.150">
    <property type="entry name" value="Vaccinia Virus protein VP39"/>
    <property type="match status" value="1"/>
</dbReference>
<proteinExistence type="inferred from homology"/>
<dbReference type="Proteomes" id="UP000009320">
    <property type="component" value="Unassembled WGS sequence"/>
</dbReference>
<dbReference type="SUPFAM" id="SSF48013">
    <property type="entry name" value="NusB-like"/>
    <property type="match status" value="1"/>
</dbReference>
<organism evidence="16 17">
    <name type="scientific">Lactobacillus hominis DSM 23910 = CRBIP 24.179</name>
    <dbReference type="NCBI Taxonomy" id="1423758"/>
    <lineage>
        <taxon>Bacteria</taxon>
        <taxon>Bacillati</taxon>
        <taxon>Bacillota</taxon>
        <taxon>Bacilli</taxon>
        <taxon>Lactobacillales</taxon>
        <taxon>Lactobacillaceae</taxon>
        <taxon>Lactobacillus</taxon>
    </lineage>
</organism>
<evidence type="ECO:0000256" key="1">
    <source>
        <dbReference type="ARBA" id="ARBA00002724"/>
    </source>
</evidence>
<dbReference type="Gene3D" id="1.10.940.10">
    <property type="entry name" value="NusB-like"/>
    <property type="match status" value="1"/>
</dbReference>
<dbReference type="Pfam" id="PF01029">
    <property type="entry name" value="NusB"/>
    <property type="match status" value="1"/>
</dbReference>
<dbReference type="STRING" id="1423758.FC41_GL000860"/>
<dbReference type="PROSITE" id="PS51686">
    <property type="entry name" value="SAM_MT_RSMB_NOP"/>
    <property type="match status" value="1"/>
</dbReference>
<feature type="active site" description="Nucleophile" evidence="14">
    <location>
        <position position="380"/>
    </location>
</feature>
<keyword evidence="5" id="KW-0963">Cytoplasm</keyword>
<dbReference type="SUPFAM" id="SSF53335">
    <property type="entry name" value="S-adenosyl-L-methionine-dependent methyltransferases"/>
    <property type="match status" value="1"/>
</dbReference>
<feature type="binding site" evidence="14">
    <location>
        <begin position="257"/>
        <end position="263"/>
    </location>
    <ligand>
        <name>S-adenosyl-L-methionine</name>
        <dbReference type="ChEBI" id="CHEBI:59789"/>
    </ligand>
</feature>
<dbReference type="CDD" id="cd02440">
    <property type="entry name" value="AdoMet_MTases"/>
    <property type="match status" value="1"/>
</dbReference>
<evidence type="ECO:0000256" key="8">
    <source>
        <dbReference type="ARBA" id="ARBA00022679"/>
    </source>
</evidence>
<accession>I7IVS1</accession>
<dbReference type="NCBIfam" id="TIGR00563">
    <property type="entry name" value="rsmB"/>
    <property type="match status" value="1"/>
</dbReference>
<dbReference type="PRINTS" id="PR02008">
    <property type="entry name" value="RCMTFAMILY"/>
</dbReference>
<feature type="domain" description="SAM-dependent MTase RsmB/NOP-type" evidence="15">
    <location>
        <begin position="169"/>
        <end position="437"/>
    </location>
</feature>
<evidence type="ECO:0000256" key="12">
    <source>
        <dbReference type="ARBA" id="ARBA00031088"/>
    </source>
</evidence>
<dbReference type="PANTHER" id="PTHR22807">
    <property type="entry name" value="NOP2 YEAST -RELATED NOL1/NOP2/FMU SUN DOMAIN-CONTAINING"/>
    <property type="match status" value="1"/>
</dbReference>
<dbReference type="Pfam" id="PF01189">
    <property type="entry name" value="Methyltr_RsmB-F"/>
    <property type="match status" value="1"/>
</dbReference>
<comment type="similarity">
    <text evidence="3 14">Belongs to the class I-like SAM-binding methyltransferase superfamily. RsmB/NOP family.</text>
</comment>
<evidence type="ECO:0000256" key="6">
    <source>
        <dbReference type="ARBA" id="ARBA00022552"/>
    </source>
</evidence>
<dbReference type="AlphaFoldDB" id="I7IVS1"/>
<dbReference type="PROSITE" id="PS01153">
    <property type="entry name" value="NOL1_NOP2_SUN"/>
    <property type="match status" value="1"/>
</dbReference>
<comment type="catalytic activity">
    <reaction evidence="13">
        <text>cytidine(967) in 16S rRNA + S-adenosyl-L-methionine = 5-methylcytidine(967) in 16S rRNA + S-adenosyl-L-homocysteine + H(+)</text>
        <dbReference type="Rhea" id="RHEA:42748"/>
        <dbReference type="Rhea" id="RHEA-COMP:10219"/>
        <dbReference type="Rhea" id="RHEA-COMP:10220"/>
        <dbReference type="ChEBI" id="CHEBI:15378"/>
        <dbReference type="ChEBI" id="CHEBI:57856"/>
        <dbReference type="ChEBI" id="CHEBI:59789"/>
        <dbReference type="ChEBI" id="CHEBI:74483"/>
        <dbReference type="ChEBI" id="CHEBI:82748"/>
        <dbReference type="EC" id="2.1.1.176"/>
    </reaction>
</comment>
<dbReference type="InterPro" id="IPR006027">
    <property type="entry name" value="NusB_RsmB_TIM44"/>
</dbReference>
<dbReference type="NCBIfam" id="NF011494">
    <property type="entry name" value="PRK14902.1"/>
    <property type="match status" value="1"/>
</dbReference>
<evidence type="ECO:0000256" key="13">
    <source>
        <dbReference type="ARBA" id="ARBA00047283"/>
    </source>
</evidence>
<keyword evidence="8 14" id="KW-0808">Transferase</keyword>